<protein>
    <submittedName>
        <fullName evidence="1">Uncharacterized protein</fullName>
    </submittedName>
</protein>
<dbReference type="AlphaFoldDB" id="A0A3M0KQC7"/>
<gene>
    <name evidence="1" type="ORF">DUI87_08610</name>
</gene>
<evidence type="ECO:0000313" key="1">
    <source>
        <dbReference type="EMBL" id="RMC13534.1"/>
    </source>
</evidence>
<dbReference type="EMBL" id="QRBI01000105">
    <property type="protein sequence ID" value="RMC13534.1"/>
    <property type="molecule type" value="Genomic_DNA"/>
</dbReference>
<sequence length="93" mass="10343">MLLKFPDLRRQALVLCVSTRHFAHQTPAALHSLRICPLLLQRKHFMRAPEAVPDTGQVPVSTHKDTLLKSGERVTQTSAMGHAQGYCDIISQA</sequence>
<organism evidence="1 2">
    <name type="scientific">Hirundo rustica rustica</name>
    <dbReference type="NCBI Taxonomy" id="333673"/>
    <lineage>
        <taxon>Eukaryota</taxon>
        <taxon>Metazoa</taxon>
        <taxon>Chordata</taxon>
        <taxon>Craniata</taxon>
        <taxon>Vertebrata</taxon>
        <taxon>Euteleostomi</taxon>
        <taxon>Archelosauria</taxon>
        <taxon>Archosauria</taxon>
        <taxon>Dinosauria</taxon>
        <taxon>Saurischia</taxon>
        <taxon>Theropoda</taxon>
        <taxon>Coelurosauria</taxon>
        <taxon>Aves</taxon>
        <taxon>Neognathae</taxon>
        <taxon>Neoaves</taxon>
        <taxon>Telluraves</taxon>
        <taxon>Australaves</taxon>
        <taxon>Passeriformes</taxon>
        <taxon>Sylvioidea</taxon>
        <taxon>Hirundinidae</taxon>
        <taxon>Hirundo</taxon>
    </lineage>
</organism>
<proteinExistence type="predicted"/>
<name>A0A3M0KQC7_HIRRU</name>
<comment type="caution">
    <text evidence="1">The sequence shown here is derived from an EMBL/GenBank/DDBJ whole genome shotgun (WGS) entry which is preliminary data.</text>
</comment>
<reference evidence="1 2" key="1">
    <citation type="submission" date="2018-07" db="EMBL/GenBank/DDBJ databases">
        <title>A high quality draft genome assembly of the barn swallow (H. rustica rustica).</title>
        <authorList>
            <person name="Formenti G."/>
            <person name="Chiara M."/>
            <person name="Poveda L."/>
            <person name="Francoijs K.-J."/>
            <person name="Bonisoli-Alquati A."/>
            <person name="Canova L."/>
            <person name="Gianfranceschi L."/>
            <person name="Horner D.S."/>
            <person name="Saino N."/>
        </authorList>
    </citation>
    <scope>NUCLEOTIDE SEQUENCE [LARGE SCALE GENOMIC DNA]</scope>
    <source>
        <strain evidence="1">Chelidonia</strain>
        <tissue evidence="1">Blood</tissue>
    </source>
</reference>
<keyword evidence="2" id="KW-1185">Reference proteome</keyword>
<dbReference type="Proteomes" id="UP000269221">
    <property type="component" value="Unassembled WGS sequence"/>
</dbReference>
<evidence type="ECO:0000313" key="2">
    <source>
        <dbReference type="Proteomes" id="UP000269221"/>
    </source>
</evidence>
<accession>A0A3M0KQC7</accession>